<gene>
    <name evidence="6" type="ORF">LTR84_004297</name>
</gene>
<dbReference type="AlphaFoldDB" id="A0AAV9N4E6"/>
<evidence type="ECO:0000259" key="5">
    <source>
        <dbReference type="SMART" id="SM00906"/>
    </source>
</evidence>
<reference evidence="6 7" key="1">
    <citation type="submission" date="2023-08" db="EMBL/GenBank/DDBJ databases">
        <title>Black Yeasts Isolated from many extreme environments.</title>
        <authorList>
            <person name="Coleine C."/>
            <person name="Stajich J.E."/>
            <person name="Selbmann L."/>
        </authorList>
    </citation>
    <scope>NUCLEOTIDE SEQUENCE [LARGE SCALE GENOMIC DNA]</scope>
    <source>
        <strain evidence="6 7">CCFEE 5792</strain>
    </source>
</reference>
<dbReference type="GeneID" id="89972475"/>
<sequence length="538" mass="61540">MPQRTEGAEVYPLRHAADDYLHCFWEFIHPVFPILHRPSFMRRFEALWSESQGPNAGSKQDEFDHIVFVSSLNLVFALGCQFSDLVREPNRAHVAEEFYQRARKLFIYDILDSASITLVQMLLLTSVYLQSTSHANRCWNVVGLAVRAAQSIGMDSEPPSRTPRDPLTRELRRRLWHTCVTMDRLVAMTFGRATITSGTESVPKPLVIDDEYLTEQHEGVQPSEEVPRLGLFVWSLKLYDILHEILATLYNKRSERPGPRGRDGENWNLLSDILTLNQRLDEFQAQLPEYLRPQTQSMSPPNLRKADHKNLQRHVLHCRFLYTRVILLRPLLLLGNDLDSLSTPSATTPHLKNIMFTSACSLCVQTGHLLLEKLRENLEGPYRVSAWHSVYLAVGAAIVLLSAQKCASFRTESEQAALGRSWQRCLAVLGHYKQRINAAHHAIRVLESLRHEMMSRYSKGNDTGRKGVMEPRIVGNEQLQDNGGNASSTERNAWGDFPEYYAMDTPWNGFDFPEEGTAWLSQHLVDLDWMDLPWVPPT</sequence>
<dbReference type="EMBL" id="JAVRRD010000019">
    <property type="protein sequence ID" value="KAK5049368.1"/>
    <property type="molecule type" value="Genomic_DNA"/>
</dbReference>
<dbReference type="GO" id="GO:0000978">
    <property type="term" value="F:RNA polymerase II cis-regulatory region sequence-specific DNA binding"/>
    <property type="evidence" value="ECO:0007669"/>
    <property type="project" value="TreeGrafter"/>
</dbReference>
<keyword evidence="3" id="KW-0804">Transcription</keyword>
<dbReference type="GO" id="GO:0005634">
    <property type="term" value="C:nucleus"/>
    <property type="evidence" value="ECO:0007669"/>
    <property type="project" value="TreeGrafter"/>
</dbReference>
<accession>A0AAV9N4E6</accession>
<dbReference type="CDD" id="cd12148">
    <property type="entry name" value="fungal_TF_MHR"/>
    <property type="match status" value="1"/>
</dbReference>
<dbReference type="GO" id="GO:0000435">
    <property type="term" value="P:positive regulation of transcription from RNA polymerase II promoter by galactose"/>
    <property type="evidence" value="ECO:0007669"/>
    <property type="project" value="TreeGrafter"/>
</dbReference>
<dbReference type="Pfam" id="PF04082">
    <property type="entry name" value="Fungal_trans"/>
    <property type="match status" value="1"/>
</dbReference>
<dbReference type="GO" id="GO:0000981">
    <property type="term" value="F:DNA-binding transcription factor activity, RNA polymerase II-specific"/>
    <property type="evidence" value="ECO:0007669"/>
    <property type="project" value="TreeGrafter"/>
</dbReference>
<keyword evidence="1" id="KW-0805">Transcription regulation</keyword>
<keyword evidence="4" id="KW-0539">Nucleus</keyword>
<dbReference type="InterPro" id="IPR007219">
    <property type="entry name" value="XnlR_reg_dom"/>
</dbReference>
<dbReference type="InterPro" id="IPR051127">
    <property type="entry name" value="Fungal_SecMet_Regulators"/>
</dbReference>
<evidence type="ECO:0000313" key="6">
    <source>
        <dbReference type="EMBL" id="KAK5049368.1"/>
    </source>
</evidence>
<dbReference type="RefSeq" id="XP_064704413.1">
    <property type="nucleotide sequence ID" value="XM_064847874.1"/>
</dbReference>
<evidence type="ECO:0000256" key="2">
    <source>
        <dbReference type="ARBA" id="ARBA00023125"/>
    </source>
</evidence>
<evidence type="ECO:0000256" key="3">
    <source>
        <dbReference type="ARBA" id="ARBA00023163"/>
    </source>
</evidence>
<dbReference type="SMART" id="SM00906">
    <property type="entry name" value="Fungal_trans"/>
    <property type="match status" value="1"/>
</dbReference>
<dbReference type="PANTHER" id="PTHR47424">
    <property type="entry name" value="REGULATORY PROTEIN GAL4"/>
    <property type="match status" value="1"/>
</dbReference>
<name>A0AAV9N4E6_9EURO</name>
<keyword evidence="2" id="KW-0238">DNA-binding</keyword>
<dbReference type="GO" id="GO:0006351">
    <property type="term" value="P:DNA-templated transcription"/>
    <property type="evidence" value="ECO:0007669"/>
    <property type="project" value="InterPro"/>
</dbReference>
<evidence type="ECO:0000313" key="7">
    <source>
        <dbReference type="Proteomes" id="UP001358417"/>
    </source>
</evidence>
<evidence type="ECO:0000256" key="4">
    <source>
        <dbReference type="ARBA" id="ARBA00023242"/>
    </source>
</evidence>
<dbReference type="Proteomes" id="UP001358417">
    <property type="component" value="Unassembled WGS sequence"/>
</dbReference>
<proteinExistence type="predicted"/>
<dbReference type="GO" id="GO:0008270">
    <property type="term" value="F:zinc ion binding"/>
    <property type="evidence" value="ECO:0007669"/>
    <property type="project" value="InterPro"/>
</dbReference>
<organism evidence="6 7">
    <name type="scientific">Exophiala bonariae</name>
    <dbReference type="NCBI Taxonomy" id="1690606"/>
    <lineage>
        <taxon>Eukaryota</taxon>
        <taxon>Fungi</taxon>
        <taxon>Dikarya</taxon>
        <taxon>Ascomycota</taxon>
        <taxon>Pezizomycotina</taxon>
        <taxon>Eurotiomycetes</taxon>
        <taxon>Chaetothyriomycetidae</taxon>
        <taxon>Chaetothyriales</taxon>
        <taxon>Herpotrichiellaceae</taxon>
        <taxon>Exophiala</taxon>
    </lineage>
</organism>
<dbReference type="PANTHER" id="PTHR47424:SF3">
    <property type="entry name" value="REGULATORY PROTEIN GAL4"/>
    <property type="match status" value="1"/>
</dbReference>
<evidence type="ECO:0000256" key="1">
    <source>
        <dbReference type="ARBA" id="ARBA00023015"/>
    </source>
</evidence>
<keyword evidence="7" id="KW-1185">Reference proteome</keyword>
<comment type="caution">
    <text evidence="6">The sequence shown here is derived from an EMBL/GenBank/DDBJ whole genome shotgun (WGS) entry which is preliminary data.</text>
</comment>
<protein>
    <recommendedName>
        <fullName evidence="5">Xylanolytic transcriptional activator regulatory domain-containing protein</fullName>
    </recommendedName>
</protein>
<feature type="domain" description="Xylanolytic transcriptional activator regulatory" evidence="5">
    <location>
        <begin position="138"/>
        <end position="211"/>
    </location>
</feature>